<protein>
    <submittedName>
        <fullName evidence="1">Uncharacterized protein</fullName>
    </submittedName>
</protein>
<reference evidence="2" key="1">
    <citation type="submission" date="2014-03" db="EMBL/GenBank/DDBJ databases">
        <authorList>
            <person name="Aksoy S."/>
            <person name="Warren W."/>
            <person name="Wilson R.K."/>
        </authorList>
    </citation>
    <scope>NUCLEOTIDE SEQUENCE [LARGE SCALE GENOMIC DNA]</scope>
    <source>
        <strain evidence="2">IAEA</strain>
    </source>
</reference>
<dbReference type="EnsemblMetazoa" id="GPAI020187-RA">
    <property type="protein sequence ID" value="GPAI020187-PA"/>
    <property type="gene ID" value="GPAI020187"/>
</dbReference>
<reference evidence="1" key="2">
    <citation type="submission" date="2020-05" db="UniProtKB">
        <authorList>
            <consortium name="EnsemblMetazoa"/>
        </authorList>
    </citation>
    <scope>IDENTIFICATION</scope>
    <source>
        <strain evidence="1">IAEA</strain>
    </source>
</reference>
<evidence type="ECO:0000313" key="2">
    <source>
        <dbReference type="Proteomes" id="UP000092445"/>
    </source>
</evidence>
<sequence>MKRYVKELHNVGYELGLVPFTPGLVPTDLTSIYNSIRYVFFHGVIETIVYIVDVVSICVFSEQCLRRTCLLTHYTRNVAIFY</sequence>
<dbReference type="VEuPathDB" id="VectorBase:GPAI020187"/>
<accession>A0A1A9ZNK3</accession>
<dbReference type="Proteomes" id="UP000092445">
    <property type="component" value="Unassembled WGS sequence"/>
</dbReference>
<dbReference type="AlphaFoldDB" id="A0A1A9ZNK3"/>
<proteinExistence type="predicted"/>
<organism evidence="1 2">
    <name type="scientific">Glossina pallidipes</name>
    <name type="common">Tsetse fly</name>
    <dbReference type="NCBI Taxonomy" id="7398"/>
    <lineage>
        <taxon>Eukaryota</taxon>
        <taxon>Metazoa</taxon>
        <taxon>Ecdysozoa</taxon>
        <taxon>Arthropoda</taxon>
        <taxon>Hexapoda</taxon>
        <taxon>Insecta</taxon>
        <taxon>Pterygota</taxon>
        <taxon>Neoptera</taxon>
        <taxon>Endopterygota</taxon>
        <taxon>Diptera</taxon>
        <taxon>Brachycera</taxon>
        <taxon>Muscomorpha</taxon>
        <taxon>Hippoboscoidea</taxon>
        <taxon>Glossinidae</taxon>
        <taxon>Glossina</taxon>
    </lineage>
</organism>
<name>A0A1A9ZNK3_GLOPL</name>
<evidence type="ECO:0000313" key="1">
    <source>
        <dbReference type="EnsemblMetazoa" id="GPAI020187-PA"/>
    </source>
</evidence>
<keyword evidence="2" id="KW-1185">Reference proteome</keyword>